<dbReference type="SMART" id="SM00560">
    <property type="entry name" value="LamGL"/>
    <property type="match status" value="1"/>
</dbReference>
<evidence type="ECO:0000256" key="1">
    <source>
        <dbReference type="ARBA" id="ARBA00022729"/>
    </source>
</evidence>
<dbReference type="PANTHER" id="PTHR42535">
    <property type="entry name" value="OOKINETE PROTEIN, PUTATIVE-RELATED"/>
    <property type="match status" value="1"/>
</dbReference>
<dbReference type="SUPFAM" id="SSF49452">
    <property type="entry name" value="Starch-binding domain-like"/>
    <property type="match status" value="3"/>
</dbReference>
<dbReference type="SUPFAM" id="SSF49899">
    <property type="entry name" value="Concanavalin A-like lectins/glucanases"/>
    <property type="match status" value="1"/>
</dbReference>
<dbReference type="Proteomes" id="UP000482960">
    <property type="component" value="Unassembled WGS sequence"/>
</dbReference>
<name>A0A6V8KR20_9ACTN</name>
<feature type="domain" description="LamG-like jellyroll fold" evidence="4">
    <location>
        <begin position="516"/>
        <end position="659"/>
    </location>
</feature>
<keyword evidence="2" id="KW-1015">Disulfide bond</keyword>
<protein>
    <recommendedName>
        <fullName evidence="4">LamG-like jellyroll fold domain-containing protein</fullName>
    </recommendedName>
</protein>
<dbReference type="Gene3D" id="2.60.120.200">
    <property type="match status" value="1"/>
</dbReference>
<keyword evidence="6" id="KW-1185">Reference proteome</keyword>
<organism evidence="5 6">
    <name type="scientific">Phytohabitans rumicis</name>
    <dbReference type="NCBI Taxonomy" id="1076125"/>
    <lineage>
        <taxon>Bacteria</taxon>
        <taxon>Bacillati</taxon>
        <taxon>Actinomycetota</taxon>
        <taxon>Actinomycetes</taxon>
        <taxon>Micromonosporales</taxon>
        <taxon>Micromonosporaceae</taxon>
    </lineage>
</organism>
<evidence type="ECO:0000313" key="6">
    <source>
        <dbReference type="Proteomes" id="UP000482960"/>
    </source>
</evidence>
<dbReference type="PANTHER" id="PTHR42535:SF2">
    <property type="entry name" value="CHROMOSOME UNDETERMINED SCAFFOLD_146, WHOLE GENOME SHOTGUN SEQUENCE"/>
    <property type="match status" value="1"/>
</dbReference>
<evidence type="ECO:0000259" key="4">
    <source>
        <dbReference type="SMART" id="SM00560"/>
    </source>
</evidence>
<dbReference type="EMBL" id="BLPG01000001">
    <property type="protein sequence ID" value="GFJ87603.1"/>
    <property type="molecule type" value="Genomic_DNA"/>
</dbReference>
<gene>
    <name evidence="5" type="ORF">Prum_012450</name>
</gene>
<dbReference type="InterPro" id="IPR013784">
    <property type="entry name" value="Carb-bd-like_fold"/>
</dbReference>
<dbReference type="Pfam" id="PF13385">
    <property type="entry name" value="Laminin_G_3"/>
    <property type="match status" value="1"/>
</dbReference>
<dbReference type="Gene3D" id="2.60.40.1120">
    <property type="entry name" value="Carboxypeptidase-like, regulatory domain"/>
    <property type="match status" value="3"/>
</dbReference>
<evidence type="ECO:0000313" key="5">
    <source>
        <dbReference type="EMBL" id="GFJ87603.1"/>
    </source>
</evidence>
<keyword evidence="1" id="KW-0732">Signal</keyword>
<sequence length="1604" mass="168857">MLADPATVFPVFVDPTWTQKTVNRSAWSVLRWSEASKSFYKASSVNSSDANYGMMRAGFSDWESPTVKDRSLFAFDIAPYKFKHIYKATMSLTQMWSGAGCSYAGTARTELRWLKQAFGPSTTWNTGWNTSGSGWGEVLATSDVIRRNGYSCSPSKVEFNVTGKVAQLAASGTGVLNVGLRAKSESDRFQWKRFKSDAALSIHYNTKPNAARDLKVAAKGCATGTARPFVTTNAPTFTATASDPDSGQQALTTRFYYWKQGQARNTAIYVQGTSANPAPVTSGPVSTTDAVKKLVENTVYVYQAYTFDNVNDGTWSGTCEFHTDFLPPNPASDITSTDGLYPEYNPANPNQPGSGGVGFAGGFRIHPPTTMPEDVVYYRWTIDQGVSPGNANKVTPDASKNAYISVRPRRDGVHTLTVWAEDRAERPSTPIEYKFKVASGSGPATEWNFDDATNRGLDDTGHGNTLTLSSAGTTTGRGGEGTALSLTSATAHALTTGPVTQPHPTTGAPAALRTDSTFTVAAWVRLASPSAGAGQTAVAADGATNSAFTLSYTSAQSGRWRFVMVSTDTSGSGTATVLSDSTAVLGKWTHLAGTFDAATKTLRLYVNGVQQSGSAVLSGGFHATGPVTIGRSRWTALNVDYLKGAIDDVRMYNFIPSPAAIKDLARPVKPQVAFTTATVTVGSPAQVTFNAGGDTNITKFKYSIGTDTLNLTADPATPGGTTTPPVAIPTTQTGQLRVWVAAFNQADNLLGESVSATIQVEAATVGLSGRTFDQARQPLAGATVILEPPGLTVTSGADGAFAFTGLTPGTYVVAASHGGGCGLSASTEVKIPDDGDPELFLVPPVDSYGYGCQVDARAFTPADDTVLQALAGADNAVTQVSLPFEFPFYGDVFDTVWVDTNGLLTFTEPGGSTPGRSMTIPAASAPNGLVAAFWDDLVVDGSASVRTASIDDADGRWFVVEWRNVHRAGNTSERITVEVMLHEAGFIFLNYAGLSATSDAERGSEATVGIESPGGTVGLQYSFLQPVLADGSAVVFLPPQIMANPIQMVTLAGTVTDAGTGSPQAGTAVTLEPAGISVTADAAGGYAFADIEAGSYTVSAVKGNHCGKVLNLDVDVYETADVDLPLRPLSDAYGNMCQAGPAAFTPANGTVLPLSGDDGKTQVTVPFPISLYGQSYTTAWVDIDGLVAFAPYTGIPWQATELPSLQEQTKPNAAVYAFWDDWVVDASASIRTTTLGTAPHRQFIVEWRNVHNWWEPTARVSFEAVFHEGGDIQVAWNDIDPGVAREQGAAGAVAIENADGTFALVHSYQQPVIASGQGVRFTPGPAPIGDITGTVTYAGTPAAGVSVKVAGLTATTAADGSYLFGDVPGGPYTVLATPGTGSGCYGTAAQPVTVSGNATSTVDFDLPASSGTRYTAVEGPRTFVPANDTVLPSSGDDGIQEVTLPFPVALYGQSYPTAWIANDGVIAFEAMTNQPYDPWPLPSEWESSHPNTAVYPFQHDWVLDASASIRTATTGTAPNRRFIVEWRNVYSLADPNARVSFEAVFHEQGDIEIVWDDIDVNFYEQGGEATVGVENADGTQAVQYGYRHPVIADGRGLLLHPVTS</sequence>
<reference evidence="5 6" key="1">
    <citation type="submission" date="2020-03" db="EMBL/GenBank/DDBJ databases">
        <title>Whole genome shotgun sequence of Phytohabitans rumicis NBRC 108638.</title>
        <authorList>
            <person name="Komaki H."/>
            <person name="Tamura T."/>
        </authorList>
    </citation>
    <scope>NUCLEOTIDE SEQUENCE [LARGE SCALE GENOMIC DNA]</scope>
    <source>
        <strain evidence="5 6">NBRC 108638</strain>
    </source>
</reference>
<feature type="compositionally biased region" description="Low complexity" evidence="3">
    <location>
        <begin position="463"/>
        <end position="474"/>
    </location>
</feature>
<comment type="caution">
    <text evidence="5">The sequence shown here is derived from an EMBL/GenBank/DDBJ whole genome shotgun (WGS) entry which is preliminary data.</text>
</comment>
<dbReference type="InterPro" id="IPR006558">
    <property type="entry name" value="LamG-like"/>
</dbReference>
<evidence type="ECO:0000256" key="2">
    <source>
        <dbReference type="ARBA" id="ARBA00023157"/>
    </source>
</evidence>
<accession>A0A6V8KR20</accession>
<dbReference type="Pfam" id="PF13620">
    <property type="entry name" value="CarboxypepD_reg"/>
    <property type="match status" value="3"/>
</dbReference>
<dbReference type="InterPro" id="IPR013320">
    <property type="entry name" value="ConA-like_dom_sf"/>
</dbReference>
<proteinExistence type="predicted"/>
<dbReference type="GO" id="GO:0030246">
    <property type="term" value="F:carbohydrate binding"/>
    <property type="evidence" value="ECO:0007669"/>
    <property type="project" value="InterPro"/>
</dbReference>
<evidence type="ECO:0000256" key="3">
    <source>
        <dbReference type="SAM" id="MobiDB-lite"/>
    </source>
</evidence>
<feature type="region of interest" description="Disordered" evidence="3">
    <location>
        <begin position="453"/>
        <end position="479"/>
    </location>
</feature>
<reference evidence="5 6" key="2">
    <citation type="submission" date="2020-03" db="EMBL/GenBank/DDBJ databases">
        <authorList>
            <person name="Ichikawa N."/>
            <person name="Kimura A."/>
            <person name="Kitahashi Y."/>
            <person name="Uohara A."/>
        </authorList>
    </citation>
    <scope>NUCLEOTIDE SEQUENCE [LARGE SCALE GENOMIC DNA]</scope>
    <source>
        <strain evidence="5 6">NBRC 108638</strain>
    </source>
</reference>